<dbReference type="InterPro" id="IPR011993">
    <property type="entry name" value="PH-like_dom_sf"/>
</dbReference>
<dbReference type="SUPFAM" id="SSF50729">
    <property type="entry name" value="PH domain-like"/>
    <property type="match status" value="1"/>
</dbReference>
<dbReference type="Proteomes" id="UP000284842">
    <property type="component" value="Unassembled WGS sequence"/>
</dbReference>
<dbReference type="AlphaFoldDB" id="A0A409VEG9"/>
<feature type="compositionally biased region" description="Pro residues" evidence="3">
    <location>
        <begin position="254"/>
        <end position="268"/>
    </location>
</feature>
<accession>A0A409VEG9</accession>
<dbReference type="InterPro" id="IPR000156">
    <property type="entry name" value="Ran_bind_dom"/>
</dbReference>
<feature type="region of interest" description="Disordered" evidence="3">
    <location>
        <begin position="1"/>
        <end position="272"/>
    </location>
</feature>
<dbReference type="InParanoid" id="A0A409VEG9"/>
<dbReference type="Pfam" id="PF00638">
    <property type="entry name" value="Ran_BP1"/>
    <property type="match status" value="1"/>
</dbReference>
<feature type="compositionally biased region" description="Low complexity" evidence="3">
    <location>
        <begin position="297"/>
        <end position="324"/>
    </location>
</feature>
<gene>
    <name evidence="5" type="ORF">CVT24_008419</name>
</gene>
<dbReference type="PROSITE" id="PS50196">
    <property type="entry name" value="RANBD1"/>
    <property type="match status" value="1"/>
</dbReference>
<evidence type="ECO:0000313" key="6">
    <source>
        <dbReference type="Proteomes" id="UP000284842"/>
    </source>
</evidence>
<dbReference type="OrthoDB" id="185618at2759"/>
<evidence type="ECO:0000256" key="3">
    <source>
        <dbReference type="SAM" id="MobiDB-lite"/>
    </source>
</evidence>
<evidence type="ECO:0000256" key="1">
    <source>
        <dbReference type="ARBA" id="ARBA00004123"/>
    </source>
</evidence>
<dbReference type="PANTHER" id="PTHR23138:SF142">
    <property type="entry name" value="RAN-BINDING PROTEIN 3B-RELATED"/>
    <property type="match status" value="1"/>
</dbReference>
<comment type="caution">
    <text evidence="5">The sequence shown here is derived from an EMBL/GenBank/DDBJ whole genome shotgun (WGS) entry which is preliminary data.</text>
</comment>
<evidence type="ECO:0000313" key="5">
    <source>
        <dbReference type="EMBL" id="PPQ64350.1"/>
    </source>
</evidence>
<feature type="region of interest" description="Disordered" evidence="3">
    <location>
        <begin position="295"/>
        <end position="504"/>
    </location>
</feature>
<keyword evidence="6" id="KW-1185">Reference proteome</keyword>
<feature type="compositionally biased region" description="Basic and acidic residues" evidence="3">
    <location>
        <begin position="41"/>
        <end position="53"/>
    </location>
</feature>
<feature type="compositionally biased region" description="Basic and acidic residues" evidence="3">
    <location>
        <begin position="167"/>
        <end position="177"/>
    </location>
</feature>
<dbReference type="STRING" id="181874.A0A409VEG9"/>
<feature type="domain" description="RanBD1" evidence="4">
    <location>
        <begin position="483"/>
        <end position="565"/>
    </location>
</feature>
<organism evidence="5 6">
    <name type="scientific">Panaeolus cyanescens</name>
    <dbReference type="NCBI Taxonomy" id="181874"/>
    <lineage>
        <taxon>Eukaryota</taxon>
        <taxon>Fungi</taxon>
        <taxon>Dikarya</taxon>
        <taxon>Basidiomycota</taxon>
        <taxon>Agaricomycotina</taxon>
        <taxon>Agaricomycetes</taxon>
        <taxon>Agaricomycetidae</taxon>
        <taxon>Agaricales</taxon>
        <taxon>Agaricineae</taxon>
        <taxon>Galeropsidaceae</taxon>
        <taxon>Panaeolus</taxon>
    </lineage>
</organism>
<dbReference type="PANTHER" id="PTHR23138">
    <property type="entry name" value="RAN BINDING PROTEIN"/>
    <property type="match status" value="1"/>
</dbReference>
<name>A0A409VEG9_9AGAR</name>
<comment type="subcellular location">
    <subcellularLocation>
        <location evidence="1">Nucleus</location>
    </subcellularLocation>
</comment>
<dbReference type="SMART" id="SM00160">
    <property type="entry name" value="RanBD"/>
    <property type="match status" value="1"/>
</dbReference>
<feature type="compositionally biased region" description="Polar residues" evidence="3">
    <location>
        <begin position="1"/>
        <end position="17"/>
    </location>
</feature>
<proteinExistence type="predicted"/>
<dbReference type="GO" id="GO:0005634">
    <property type="term" value="C:nucleus"/>
    <property type="evidence" value="ECO:0007669"/>
    <property type="project" value="UniProtKB-SubCell"/>
</dbReference>
<evidence type="ECO:0000259" key="4">
    <source>
        <dbReference type="PROSITE" id="PS50196"/>
    </source>
</evidence>
<feature type="compositionally biased region" description="Polar residues" evidence="3">
    <location>
        <begin position="345"/>
        <end position="358"/>
    </location>
</feature>
<feature type="compositionally biased region" description="Low complexity" evidence="3">
    <location>
        <begin position="401"/>
        <end position="410"/>
    </location>
</feature>
<feature type="compositionally biased region" description="Basic and acidic residues" evidence="3">
    <location>
        <begin position="470"/>
        <end position="490"/>
    </location>
</feature>
<feature type="compositionally biased region" description="Polar residues" evidence="3">
    <location>
        <begin position="83"/>
        <end position="92"/>
    </location>
</feature>
<feature type="compositionally biased region" description="Basic and acidic residues" evidence="3">
    <location>
        <begin position="143"/>
        <end position="159"/>
    </location>
</feature>
<keyword evidence="2" id="KW-0539">Nucleus</keyword>
<dbReference type="InterPro" id="IPR045255">
    <property type="entry name" value="RanBP1-like"/>
</dbReference>
<reference evidence="5 6" key="1">
    <citation type="journal article" date="2018" name="Evol. Lett.">
        <title>Horizontal gene cluster transfer increased hallucinogenic mushroom diversity.</title>
        <authorList>
            <person name="Reynolds H.T."/>
            <person name="Vijayakumar V."/>
            <person name="Gluck-Thaler E."/>
            <person name="Korotkin H.B."/>
            <person name="Matheny P.B."/>
            <person name="Slot J.C."/>
        </authorList>
    </citation>
    <scope>NUCLEOTIDE SEQUENCE [LARGE SCALE GENOMIC DNA]</scope>
    <source>
        <strain evidence="5 6">2629</strain>
    </source>
</reference>
<sequence>MNNVHISTQPLSCSTEFKLSRKREREVSLEPATTPSATNESEAHSRENKDSRTPLKKNRRRLDPTQEEEDVDGSGSGSGSGSPPTVTMTSPRQEMKIKVRQISQGVEDITWRNLHSSKSDMETIPDVDSDTGPGLLPSADITQRTDAHDNEHNASKTPEEQAAPLPAERDPKNDKAQAVDVTMHSDAQKLQVPHQHSQESETVEQGAKKRKFLERGTSVGPSENGETATHPPEQLKRPRDEADQDANPRVSKRPTPPPSPPPTSPPSPKVAKMSGFMAYASTSSPFASVKGQNVFKASTSTSPSPWTAGGSTSSITSSASTPASEFKSVFGKTTSTSAFGGGHTPSANVFGSANSDSSAGVKRSGFDAFSSSTSPFGALARSKSPVLGSTSKLSRAKSPPRRSNSINSNPFGSYAGGSQSFTLPVQKRARADSPSGSGGSSLERVAPALAGNGSDSGNEDEGAHSPTFSERLRAEKDGDAANLSDEEKASYSEQDVATGEEEDETIHQVRGKLFSLHDSQWKERGTGLLKLNVKRSDGTGARLVMRKDAVYTLLLNITLFNGMRFTLAQDPRYIRFSAIENGNTTTYNLKVSNAKIARDLLDEINANIPA</sequence>
<feature type="compositionally biased region" description="Polar residues" evidence="3">
    <location>
        <begin position="31"/>
        <end position="40"/>
    </location>
</feature>
<dbReference type="EMBL" id="NHTK01006087">
    <property type="protein sequence ID" value="PPQ64350.1"/>
    <property type="molecule type" value="Genomic_DNA"/>
</dbReference>
<protein>
    <recommendedName>
        <fullName evidence="4">RanBD1 domain-containing protein</fullName>
    </recommendedName>
</protein>
<dbReference type="Gene3D" id="2.30.29.30">
    <property type="entry name" value="Pleckstrin-homology domain (PH domain)/Phosphotyrosine-binding domain (PTB)"/>
    <property type="match status" value="1"/>
</dbReference>
<evidence type="ECO:0000256" key="2">
    <source>
        <dbReference type="ARBA" id="ARBA00023242"/>
    </source>
</evidence>